<dbReference type="PANTHER" id="PTHR35273:SF2">
    <property type="entry name" value="ALPHA-GALACTOSIDASE"/>
    <property type="match status" value="1"/>
</dbReference>
<evidence type="ECO:0000313" key="3">
    <source>
        <dbReference type="Proteomes" id="UP000657385"/>
    </source>
</evidence>
<feature type="domain" description="Glycoside-hydrolase family GH114 TIM-barrel" evidence="1">
    <location>
        <begin position="16"/>
        <end position="235"/>
    </location>
</feature>
<keyword evidence="3" id="KW-1185">Reference proteome</keyword>
<dbReference type="PANTHER" id="PTHR35273">
    <property type="entry name" value="ALPHA-1,4 POLYGALACTOSAMINIDASE, PUTATIVE (AFU_ORTHOLOGUE AFUA_3G07890)-RELATED"/>
    <property type="match status" value="1"/>
</dbReference>
<dbReference type="InterPro" id="IPR013785">
    <property type="entry name" value="Aldolase_TIM"/>
</dbReference>
<proteinExistence type="predicted"/>
<sequence length="239" mass="26466">MRVAGGGRWQPRPGLTWQWQLTTPVDVSVVADVYDIDSVDNSAQVVAALHAAGRKVVCYVNVGAWEPYRPDAARFPSSLLGKPLDGWPDERWLDIRRLDVLRPLIAQRLDVCKAKGFDAVEPDQLDGYANDTGFPLTAADQLAFNRLVAGLAHARGLAVALKNDLDQIPQLLPDFDFAIDEQCAEYQECAELTPFVAAGKAVFETEYNLPTSAFCPQARRLRFSAMLKHLALDAWRDPC</sequence>
<protein>
    <submittedName>
        <fullName evidence="2">Endo alpha-1,4 polygalactosaminidase</fullName>
    </submittedName>
</protein>
<dbReference type="Pfam" id="PF03537">
    <property type="entry name" value="Glyco_hydro_114"/>
    <property type="match status" value="1"/>
</dbReference>
<name>A0A931FHM3_9ACTN</name>
<dbReference type="AlphaFoldDB" id="A0A931FHM3"/>
<gene>
    <name evidence="2" type="ORF">I2501_31215</name>
</gene>
<dbReference type="SUPFAM" id="SSF51445">
    <property type="entry name" value="(Trans)glycosidases"/>
    <property type="match status" value="1"/>
</dbReference>
<dbReference type="EMBL" id="JADPRT010000016">
    <property type="protein sequence ID" value="MBF9072500.1"/>
    <property type="molecule type" value="Genomic_DNA"/>
</dbReference>
<accession>A0A931FHM3</accession>
<dbReference type="Proteomes" id="UP000657385">
    <property type="component" value="Unassembled WGS sequence"/>
</dbReference>
<comment type="caution">
    <text evidence="2">The sequence shown here is derived from an EMBL/GenBank/DDBJ whole genome shotgun (WGS) entry which is preliminary data.</text>
</comment>
<dbReference type="InterPro" id="IPR004352">
    <property type="entry name" value="GH114_TIM-barrel"/>
</dbReference>
<evidence type="ECO:0000313" key="2">
    <source>
        <dbReference type="EMBL" id="MBF9072500.1"/>
    </source>
</evidence>
<reference evidence="2" key="1">
    <citation type="submission" date="2020-11" db="EMBL/GenBank/DDBJ databases">
        <title>Isolation and identification of active actinomycetes.</title>
        <authorList>
            <person name="Yu B."/>
        </authorList>
    </citation>
    <scope>NUCLEOTIDE SEQUENCE</scope>
    <source>
        <strain evidence="2">NEAU-YB345</strain>
    </source>
</reference>
<evidence type="ECO:0000259" key="1">
    <source>
        <dbReference type="Pfam" id="PF03537"/>
    </source>
</evidence>
<organism evidence="2 3">
    <name type="scientific">Streptacidiphilus fuscans</name>
    <dbReference type="NCBI Taxonomy" id="2789292"/>
    <lineage>
        <taxon>Bacteria</taxon>
        <taxon>Bacillati</taxon>
        <taxon>Actinomycetota</taxon>
        <taxon>Actinomycetes</taxon>
        <taxon>Kitasatosporales</taxon>
        <taxon>Streptomycetaceae</taxon>
        <taxon>Streptacidiphilus</taxon>
    </lineage>
</organism>
<dbReference type="Gene3D" id="3.20.20.70">
    <property type="entry name" value="Aldolase class I"/>
    <property type="match status" value="1"/>
</dbReference>
<dbReference type="InterPro" id="IPR017853">
    <property type="entry name" value="GH"/>
</dbReference>